<accession>A0ABQ6E1J5</accession>
<feature type="domain" description="Histidine kinase" evidence="15">
    <location>
        <begin position="265"/>
        <end position="467"/>
    </location>
</feature>
<sequence>MSHNSLKYQFKKQLIISVGLLVLIFSFLLYQILFIGIGASMHRGMMSMTDHYAQQLEADPSFPLPHNDDFSIYVGRETLPAEIEQMFDIDTLPPFSFSVHDDSKLSELFRPQKITFLETRPLKNNKGILYLVYHDRDPQRAPPPRHGKIPSHLFLQDHPPQHAEKVLPPGPPPKTPLINVPNSIIFIILLATLLVYWIVQRLITSVLNPLNELALMAKSLDENNPELSFSVMQNKTEIGAVAKTLHQTMQRIHQYHQREKQFLQNASHELRTPIAVISSALDIIDLRASQGNHDIADQHINIRRANKNMTEMTSALLLLSDKNRSIRSLDTIDLKQLSTSIIEEHKYLLKDKRVFIDLIGADNETHELPGTLCRIVLSNLIRNAFEQTLSGGVSVDISGRKVLVTNTSSAIYNNEEGEIELEKNYDKGFGIGLDIVKKIVEQQQWQLHFFADVKKGWQVVINFENKTLSDKQ</sequence>
<keyword evidence="7 14" id="KW-0812">Transmembrane</keyword>
<dbReference type="InterPro" id="IPR036097">
    <property type="entry name" value="HisK_dim/P_sf"/>
</dbReference>
<dbReference type="Gene3D" id="6.10.340.10">
    <property type="match status" value="1"/>
</dbReference>
<dbReference type="PANTHER" id="PTHR45528:SF1">
    <property type="entry name" value="SENSOR HISTIDINE KINASE CPXA"/>
    <property type="match status" value="1"/>
</dbReference>
<dbReference type="InterPro" id="IPR005467">
    <property type="entry name" value="His_kinase_dom"/>
</dbReference>
<keyword evidence="11 14" id="KW-1133">Transmembrane helix</keyword>
<evidence type="ECO:0000256" key="10">
    <source>
        <dbReference type="ARBA" id="ARBA00022840"/>
    </source>
</evidence>
<dbReference type="RefSeq" id="WP_284204245.1">
    <property type="nucleotide sequence ID" value="NZ_BSPQ01000010.1"/>
</dbReference>
<dbReference type="PANTHER" id="PTHR45528">
    <property type="entry name" value="SENSOR HISTIDINE KINASE CPXA"/>
    <property type="match status" value="1"/>
</dbReference>
<keyword evidence="13 14" id="KW-0472">Membrane</keyword>
<keyword evidence="5" id="KW-0597">Phosphoprotein</keyword>
<comment type="subcellular location">
    <subcellularLocation>
        <location evidence="2">Cell membrane</location>
        <topology evidence="2">Multi-pass membrane protein</topology>
    </subcellularLocation>
</comment>
<evidence type="ECO:0000256" key="9">
    <source>
        <dbReference type="ARBA" id="ARBA00022777"/>
    </source>
</evidence>
<evidence type="ECO:0000313" key="17">
    <source>
        <dbReference type="EMBL" id="GLS91119.1"/>
    </source>
</evidence>
<feature type="domain" description="HAMP" evidence="16">
    <location>
        <begin position="204"/>
        <end position="257"/>
    </location>
</feature>
<dbReference type="SUPFAM" id="SSF47384">
    <property type="entry name" value="Homodimeric domain of signal transducing histidine kinase"/>
    <property type="match status" value="1"/>
</dbReference>
<keyword evidence="8" id="KW-0547">Nucleotide-binding</keyword>
<dbReference type="SMART" id="SM00388">
    <property type="entry name" value="HisKA"/>
    <property type="match status" value="1"/>
</dbReference>
<dbReference type="PROSITE" id="PS50885">
    <property type="entry name" value="HAMP"/>
    <property type="match status" value="1"/>
</dbReference>
<keyword evidence="6" id="KW-0808">Transferase</keyword>
<evidence type="ECO:0000313" key="18">
    <source>
        <dbReference type="Proteomes" id="UP001157353"/>
    </source>
</evidence>
<dbReference type="Pfam" id="PF00512">
    <property type="entry name" value="HisKA"/>
    <property type="match status" value="1"/>
</dbReference>
<gene>
    <name evidence="17" type="ORF">GCM10007916_21880</name>
</gene>
<keyword evidence="10" id="KW-0067">ATP-binding</keyword>
<evidence type="ECO:0000256" key="4">
    <source>
        <dbReference type="ARBA" id="ARBA00022475"/>
    </source>
</evidence>
<dbReference type="Proteomes" id="UP001157353">
    <property type="component" value="Unassembled WGS sequence"/>
</dbReference>
<feature type="transmembrane region" description="Helical" evidence="14">
    <location>
        <begin position="14"/>
        <end position="39"/>
    </location>
</feature>
<dbReference type="PROSITE" id="PS50109">
    <property type="entry name" value="HIS_KIN"/>
    <property type="match status" value="1"/>
</dbReference>
<comment type="catalytic activity">
    <reaction evidence="1">
        <text>ATP + protein L-histidine = ADP + protein N-phospho-L-histidine.</text>
        <dbReference type="EC" id="2.7.13.3"/>
    </reaction>
</comment>
<evidence type="ECO:0000256" key="8">
    <source>
        <dbReference type="ARBA" id="ARBA00022741"/>
    </source>
</evidence>
<evidence type="ECO:0000256" key="6">
    <source>
        <dbReference type="ARBA" id="ARBA00022679"/>
    </source>
</evidence>
<dbReference type="GO" id="GO:0016301">
    <property type="term" value="F:kinase activity"/>
    <property type="evidence" value="ECO:0007669"/>
    <property type="project" value="UniProtKB-KW"/>
</dbReference>
<keyword evidence="4" id="KW-1003">Cell membrane</keyword>
<reference evidence="18" key="1">
    <citation type="journal article" date="2019" name="Int. J. Syst. Evol. Microbiol.">
        <title>The Global Catalogue of Microorganisms (GCM) 10K type strain sequencing project: providing services to taxonomists for standard genome sequencing and annotation.</title>
        <authorList>
            <consortium name="The Broad Institute Genomics Platform"/>
            <consortium name="The Broad Institute Genome Sequencing Center for Infectious Disease"/>
            <person name="Wu L."/>
            <person name="Ma J."/>
        </authorList>
    </citation>
    <scope>NUCLEOTIDE SEQUENCE [LARGE SCALE GENOMIC DNA]</scope>
    <source>
        <strain evidence="18">NBRC 103166</strain>
    </source>
</reference>
<dbReference type="CDD" id="cd00082">
    <property type="entry name" value="HisKA"/>
    <property type="match status" value="1"/>
</dbReference>
<keyword evidence="12" id="KW-0902">Two-component regulatory system</keyword>
<evidence type="ECO:0000256" key="7">
    <source>
        <dbReference type="ARBA" id="ARBA00022692"/>
    </source>
</evidence>
<evidence type="ECO:0000256" key="2">
    <source>
        <dbReference type="ARBA" id="ARBA00004651"/>
    </source>
</evidence>
<dbReference type="InterPro" id="IPR036890">
    <property type="entry name" value="HATPase_C_sf"/>
</dbReference>
<keyword evidence="18" id="KW-1185">Reference proteome</keyword>
<evidence type="ECO:0000256" key="11">
    <source>
        <dbReference type="ARBA" id="ARBA00022989"/>
    </source>
</evidence>
<evidence type="ECO:0000256" key="13">
    <source>
        <dbReference type="ARBA" id="ARBA00023136"/>
    </source>
</evidence>
<dbReference type="EC" id="2.7.13.3" evidence="3"/>
<evidence type="ECO:0000256" key="1">
    <source>
        <dbReference type="ARBA" id="ARBA00000085"/>
    </source>
</evidence>
<dbReference type="InterPro" id="IPR050398">
    <property type="entry name" value="HssS/ArlS-like"/>
</dbReference>
<dbReference type="EMBL" id="BSPQ01000010">
    <property type="protein sequence ID" value="GLS91119.1"/>
    <property type="molecule type" value="Genomic_DNA"/>
</dbReference>
<evidence type="ECO:0000256" key="14">
    <source>
        <dbReference type="SAM" id="Phobius"/>
    </source>
</evidence>
<organism evidence="17 18">
    <name type="scientific">Psychromonas marina</name>
    <dbReference type="NCBI Taxonomy" id="88364"/>
    <lineage>
        <taxon>Bacteria</taxon>
        <taxon>Pseudomonadati</taxon>
        <taxon>Pseudomonadota</taxon>
        <taxon>Gammaproteobacteria</taxon>
        <taxon>Alteromonadales</taxon>
        <taxon>Psychromonadaceae</taxon>
        <taxon>Psychromonas</taxon>
    </lineage>
</organism>
<comment type="caution">
    <text evidence="17">The sequence shown here is derived from an EMBL/GenBank/DDBJ whole genome shotgun (WGS) entry which is preliminary data.</text>
</comment>
<keyword evidence="9 17" id="KW-0418">Kinase</keyword>
<dbReference type="SUPFAM" id="SSF55874">
    <property type="entry name" value="ATPase domain of HSP90 chaperone/DNA topoisomerase II/histidine kinase"/>
    <property type="match status" value="1"/>
</dbReference>
<dbReference type="InterPro" id="IPR003660">
    <property type="entry name" value="HAMP_dom"/>
</dbReference>
<feature type="transmembrane region" description="Helical" evidence="14">
    <location>
        <begin position="177"/>
        <end position="199"/>
    </location>
</feature>
<dbReference type="Gene3D" id="3.30.565.10">
    <property type="entry name" value="Histidine kinase-like ATPase, C-terminal domain"/>
    <property type="match status" value="1"/>
</dbReference>
<evidence type="ECO:0000259" key="16">
    <source>
        <dbReference type="PROSITE" id="PS50885"/>
    </source>
</evidence>
<evidence type="ECO:0000256" key="3">
    <source>
        <dbReference type="ARBA" id="ARBA00012438"/>
    </source>
</evidence>
<dbReference type="InterPro" id="IPR003661">
    <property type="entry name" value="HisK_dim/P_dom"/>
</dbReference>
<protein>
    <recommendedName>
        <fullName evidence="3">histidine kinase</fullName>
        <ecNumber evidence="3">2.7.13.3</ecNumber>
    </recommendedName>
</protein>
<evidence type="ECO:0000259" key="15">
    <source>
        <dbReference type="PROSITE" id="PS50109"/>
    </source>
</evidence>
<dbReference type="Gene3D" id="1.10.287.130">
    <property type="match status" value="1"/>
</dbReference>
<name>A0ABQ6E1J5_9GAMM</name>
<evidence type="ECO:0000256" key="5">
    <source>
        <dbReference type="ARBA" id="ARBA00022553"/>
    </source>
</evidence>
<evidence type="ECO:0000256" key="12">
    <source>
        <dbReference type="ARBA" id="ARBA00023012"/>
    </source>
</evidence>
<proteinExistence type="predicted"/>